<dbReference type="BioCyc" id="PMAR59922:G1G80-2227-MONOMER"/>
<evidence type="ECO:0000259" key="3">
    <source>
        <dbReference type="SMART" id="SM00822"/>
    </source>
</evidence>
<dbReference type="HOGENOM" id="CLU_024866_0_0_3"/>
<name>A2CCQ8_PROM3</name>
<dbReference type="SMART" id="SM00822">
    <property type="entry name" value="PKS_KR"/>
    <property type="match status" value="1"/>
</dbReference>
<evidence type="ECO:0000256" key="2">
    <source>
        <dbReference type="ARBA" id="ARBA00023002"/>
    </source>
</evidence>
<evidence type="ECO:0000313" key="6">
    <source>
        <dbReference type="Proteomes" id="UP000002274"/>
    </source>
</evidence>
<dbReference type="AlphaFoldDB" id="A2CCQ8"/>
<dbReference type="InterPro" id="IPR020904">
    <property type="entry name" value="Sc_DH/Rdtase_CS"/>
</dbReference>
<dbReference type="Pfam" id="PF00106">
    <property type="entry name" value="adh_short"/>
    <property type="match status" value="1"/>
</dbReference>
<dbReference type="InterPro" id="IPR057326">
    <property type="entry name" value="KR_dom"/>
</dbReference>
<feature type="domain" description="Class II aldolase/adducin N-terminal" evidence="4">
    <location>
        <begin position="30"/>
        <end position="237"/>
    </location>
</feature>
<dbReference type="KEGG" id="pmf:P9303_25371"/>
<organism evidence="5 6">
    <name type="scientific">Prochlorococcus marinus (strain MIT 9303)</name>
    <dbReference type="NCBI Taxonomy" id="59922"/>
    <lineage>
        <taxon>Bacteria</taxon>
        <taxon>Bacillati</taxon>
        <taxon>Cyanobacteriota</taxon>
        <taxon>Cyanophyceae</taxon>
        <taxon>Synechococcales</taxon>
        <taxon>Prochlorococcaceae</taxon>
        <taxon>Prochlorococcus</taxon>
    </lineage>
</organism>
<reference evidence="5 6" key="1">
    <citation type="journal article" date="2007" name="PLoS Genet.">
        <title>Patterns and implications of gene gain and loss in the evolution of Prochlorococcus.</title>
        <authorList>
            <person name="Kettler G.C."/>
            <person name="Martiny A.C."/>
            <person name="Huang K."/>
            <person name="Zucker J."/>
            <person name="Coleman M.L."/>
            <person name="Rodrigue S."/>
            <person name="Chen F."/>
            <person name="Lapidus A."/>
            <person name="Ferriera S."/>
            <person name="Johnson J."/>
            <person name="Steglich C."/>
            <person name="Church G.M."/>
            <person name="Richardson P."/>
            <person name="Chisholm S.W."/>
        </authorList>
    </citation>
    <scope>NUCLEOTIDE SEQUENCE [LARGE SCALE GENOMIC DNA]</scope>
    <source>
        <strain evidence="5 6">MIT 9303</strain>
    </source>
</reference>
<dbReference type="Pfam" id="PF00596">
    <property type="entry name" value="Aldolase_II"/>
    <property type="match status" value="1"/>
</dbReference>
<sequence length="715" mass="76332">MTCQNRWSDAEAQAAIKSYAAQDVSEDLALRTYTARLLGSDPQLVLHGGGNTSVKTSCIGLFGDHIPVLCVKGSGWDLSTIEPAGHPAVRLENLQALRDLSALSDEDMVAAQRSNLIDPSSPNPSVEALLHAFLPSKFVDHTHAVAVLALADQPDAEQICRELYGRRVAIVPYVMPGFQLALAAIKAYEQAEVEAAQAGVELEGMVLLKHGLFSFAATAQQSYERMINLVREAEERLGETPTLCLPPPTNPAPKKNIAALLLPLLRGALAQSAAVHNAPQRWLMELRSTPLALQLVNDIHLQDWSRRGVATPDHVIRTKPWPLILKKPPQLQGDEAIESCPVLEEWLHSAKLALEKYINSYQDYFERQNARVGSHKQHLDPLPRLIAIPELGLVGLGRSTAEANVTADIGEAWAATLMAAESVGRFQPVNEADTFEMEYWSLEQAKLGKGKEAPLARHVVLVTGGGGGIGAAIALAFAKQGAQVVVLDKNGEAATTTAKECGSSALGLKCDLTNAAEVHDAFTTIAACFGGLDIVVSNAGAAWSGDIATLPESKLRASFELNLFAHQHVAQAAVRLFRAQGNRTTETSKSLGGQLLFNISKQALNPGPGFGAYGIAKAALLALMKQYALEEGPSSIRCNAINADRIRSGLLDQAMIRERAEARGISEANYMGGNLLGAEVRASDVANAFVALALMPRTTGALLTVDGGNVAAMVR</sequence>
<evidence type="ECO:0000256" key="1">
    <source>
        <dbReference type="ARBA" id="ARBA00006484"/>
    </source>
</evidence>
<dbReference type="SUPFAM" id="SSF51735">
    <property type="entry name" value="NAD(P)-binding Rossmann-fold domains"/>
    <property type="match status" value="1"/>
</dbReference>
<dbReference type="PROSITE" id="PS00061">
    <property type="entry name" value="ADH_SHORT"/>
    <property type="match status" value="1"/>
</dbReference>
<dbReference type="InterPro" id="IPR001303">
    <property type="entry name" value="Aldolase_II/adducin_N"/>
</dbReference>
<comment type="similarity">
    <text evidence="1">Belongs to the short-chain dehydrogenases/reductases (SDR) family.</text>
</comment>
<dbReference type="NCBIfam" id="NF006192">
    <property type="entry name" value="PRK08324.1-6"/>
    <property type="match status" value="1"/>
</dbReference>
<accession>A2CCQ8</accession>
<keyword evidence="2" id="KW-0560">Oxidoreductase</keyword>
<evidence type="ECO:0000259" key="4">
    <source>
        <dbReference type="SMART" id="SM01007"/>
    </source>
</evidence>
<dbReference type="Proteomes" id="UP000002274">
    <property type="component" value="Chromosome"/>
</dbReference>
<protein>
    <submittedName>
        <fullName evidence="5">Possible short-chain dehydrogenase</fullName>
    </submittedName>
</protein>
<dbReference type="InterPro" id="IPR036409">
    <property type="entry name" value="Aldolase_II/adducin_N_sf"/>
</dbReference>
<dbReference type="EMBL" id="CP000554">
    <property type="protein sequence ID" value="ABM79268.1"/>
    <property type="molecule type" value="Genomic_DNA"/>
</dbReference>
<dbReference type="Gene3D" id="3.40.225.10">
    <property type="entry name" value="Class II aldolase/adducin N-terminal domain"/>
    <property type="match status" value="1"/>
</dbReference>
<dbReference type="STRING" id="59922.P9303_25371"/>
<dbReference type="RefSeq" id="WP_011827112.1">
    <property type="nucleotide sequence ID" value="NC_008820.1"/>
</dbReference>
<dbReference type="InterPro" id="IPR036291">
    <property type="entry name" value="NAD(P)-bd_dom_sf"/>
</dbReference>
<feature type="domain" description="Ketoreductase" evidence="3">
    <location>
        <begin position="458"/>
        <end position="649"/>
    </location>
</feature>
<dbReference type="PANTHER" id="PTHR43669:SF3">
    <property type="entry name" value="ALCOHOL DEHYDROGENASE, PUTATIVE (AFU_ORTHOLOGUE AFUA_3G03445)-RELATED"/>
    <property type="match status" value="1"/>
</dbReference>
<dbReference type="GO" id="GO:0016491">
    <property type="term" value="F:oxidoreductase activity"/>
    <property type="evidence" value="ECO:0007669"/>
    <property type="project" value="UniProtKB-KW"/>
</dbReference>
<dbReference type="SUPFAM" id="SSF53639">
    <property type="entry name" value="AraD/HMP-PK domain-like"/>
    <property type="match status" value="1"/>
</dbReference>
<gene>
    <name evidence="5" type="ordered locus">P9303_25371</name>
</gene>
<evidence type="ECO:0000313" key="5">
    <source>
        <dbReference type="EMBL" id="ABM79268.1"/>
    </source>
</evidence>
<proteinExistence type="inferred from homology"/>
<dbReference type="PRINTS" id="PR00081">
    <property type="entry name" value="GDHRDH"/>
</dbReference>
<dbReference type="PANTHER" id="PTHR43669">
    <property type="entry name" value="5-KETO-D-GLUCONATE 5-REDUCTASE"/>
    <property type="match status" value="1"/>
</dbReference>
<dbReference type="SMART" id="SM01007">
    <property type="entry name" value="Aldolase_II"/>
    <property type="match status" value="1"/>
</dbReference>
<dbReference type="Gene3D" id="3.40.50.720">
    <property type="entry name" value="NAD(P)-binding Rossmann-like Domain"/>
    <property type="match status" value="1"/>
</dbReference>
<dbReference type="InterPro" id="IPR002347">
    <property type="entry name" value="SDR_fam"/>
</dbReference>